<dbReference type="InterPro" id="IPR013148">
    <property type="entry name" value="Glyco_hydro_32_N"/>
</dbReference>
<dbReference type="PANTHER" id="PTHR42800:SF2">
    <property type="entry name" value="INVERTASE-RELATED"/>
    <property type="match status" value="1"/>
</dbReference>
<sequence>MNGFGTQFAGCVYVKIPRGAAGSPSRHRMPMTPFVDVGSMTPCRSSFTVVNTCDHELPLVTTSVVLATALTSMGVRVVKAQTTPASGSAIAVEPSAVVPSNHPVAASSDGSNGTAAAANSSRYTESDVPTGTPLPDNPTEVSGNVHLGHATSEDLYTWVNQPIALFPGASGEGIFSGSAVIDTNGVVAIYTLNTAEKQIQEIGCSYDNGYSFIKYSGNPVMDSNTTQFRDPKIIWYAPTDTSKPTPNIGDASSLSGTLKFTFLSSGTGEYVSRGTFIFSGDVWLDRGHTGALSDNPYFTDKSYRTALYDPASGSWNIFGIIDRSILGIVVNGGVPVATSVFFLIKPLESYDPESRESERRR</sequence>
<accession>A0A177CCZ3</accession>
<evidence type="ECO:0000256" key="4">
    <source>
        <dbReference type="SAM" id="MobiDB-lite"/>
    </source>
</evidence>
<dbReference type="InParanoid" id="A0A177CCZ3"/>
<evidence type="ECO:0000256" key="2">
    <source>
        <dbReference type="ARBA" id="ARBA00022801"/>
    </source>
</evidence>
<evidence type="ECO:0000256" key="1">
    <source>
        <dbReference type="ARBA" id="ARBA00009902"/>
    </source>
</evidence>
<dbReference type="AlphaFoldDB" id="A0A177CCZ3"/>
<keyword evidence="7" id="KW-1185">Reference proteome</keyword>
<name>A0A177CCZ3_9PLEO</name>
<protein>
    <recommendedName>
        <fullName evidence="5">Glycosyl hydrolase family 32 N-terminal domain-containing protein</fullName>
    </recommendedName>
</protein>
<evidence type="ECO:0000256" key="3">
    <source>
        <dbReference type="ARBA" id="ARBA00023295"/>
    </source>
</evidence>
<dbReference type="GO" id="GO:0005987">
    <property type="term" value="P:sucrose catabolic process"/>
    <property type="evidence" value="ECO:0007669"/>
    <property type="project" value="TreeGrafter"/>
</dbReference>
<dbReference type="OrthoDB" id="202537at2759"/>
<evidence type="ECO:0000313" key="7">
    <source>
        <dbReference type="Proteomes" id="UP000077069"/>
    </source>
</evidence>
<dbReference type="InterPro" id="IPR023296">
    <property type="entry name" value="Glyco_hydro_beta-prop_sf"/>
</dbReference>
<organism evidence="6 7">
    <name type="scientific">Paraphaeosphaeria sporulosa</name>
    <dbReference type="NCBI Taxonomy" id="1460663"/>
    <lineage>
        <taxon>Eukaryota</taxon>
        <taxon>Fungi</taxon>
        <taxon>Dikarya</taxon>
        <taxon>Ascomycota</taxon>
        <taxon>Pezizomycotina</taxon>
        <taxon>Dothideomycetes</taxon>
        <taxon>Pleosporomycetidae</taxon>
        <taxon>Pleosporales</taxon>
        <taxon>Massarineae</taxon>
        <taxon>Didymosphaeriaceae</taxon>
        <taxon>Paraphaeosphaeria</taxon>
    </lineage>
</organism>
<dbReference type="InterPro" id="IPR001362">
    <property type="entry name" value="Glyco_hydro_32"/>
</dbReference>
<dbReference type="GO" id="GO:0000324">
    <property type="term" value="C:fungal-type vacuole"/>
    <property type="evidence" value="ECO:0007669"/>
    <property type="project" value="TreeGrafter"/>
</dbReference>
<dbReference type="SMART" id="SM00640">
    <property type="entry name" value="Glyco_32"/>
    <property type="match status" value="1"/>
</dbReference>
<comment type="similarity">
    <text evidence="1">Belongs to the glycosyl hydrolase 32 family.</text>
</comment>
<dbReference type="InterPro" id="IPR013320">
    <property type="entry name" value="ConA-like_dom_sf"/>
</dbReference>
<dbReference type="Proteomes" id="UP000077069">
    <property type="component" value="Unassembled WGS sequence"/>
</dbReference>
<feature type="domain" description="Glycosyl hydrolase family 32 N-terminal" evidence="5">
    <location>
        <begin position="140"/>
        <end position="237"/>
    </location>
</feature>
<dbReference type="SUPFAM" id="SSF49899">
    <property type="entry name" value="Concanavalin A-like lectins/glucanases"/>
    <property type="match status" value="1"/>
</dbReference>
<dbReference type="GO" id="GO:0004575">
    <property type="term" value="F:sucrose alpha-glucosidase activity"/>
    <property type="evidence" value="ECO:0007669"/>
    <property type="project" value="TreeGrafter"/>
</dbReference>
<dbReference type="Gene3D" id="2.115.10.20">
    <property type="entry name" value="Glycosyl hydrolase domain, family 43"/>
    <property type="match status" value="1"/>
</dbReference>
<dbReference type="GeneID" id="28765523"/>
<dbReference type="STRING" id="1460663.A0A177CCZ3"/>
<feature type="region of interest" description="Disordered" evidence="4">
    <location>
        <begin position="101"/>
        <end position="144"/>
    </location>
</feature>
<proteinExistence type="inferred from homology"/>
<feature type="compositionally biased region" description="Low complexity" evidence="4">
    <location>
        <begin position="105"/>
        <end position="121"/>
    </location>
</feature>
<keyword evidence="3" id="KW-0326">Glycosidase</keyword>
<evidence type="ECO:0000259" key="5">
    <source>
        <dbReference type="Pfam" id="PF00251"/>
    </source>
</evidence>
<dbReference type="SUPFAM" id="SSF75005">
    <property type="entry name" value="Arabinanase/levansucrase/invertase"/>
    <property type="match status" value="1"/>
</dbReference>
<dbReference type="RefSeq" id="XP_018035416.1">
    <property type="nucleotide sequence ID" value="XM_018182037.1"/>
</dbReference>
<keyword evidence="2" id="KW-0378">Hydrolase</keyword>
<reference evidence="6 7" key="1">
    <citation type="submission" date="2016-05" db="EMBL/GenBank/DDBJ databases">
        <title>Comparative analysis of secretome profiles of manganese(II)-oxidizing ascomycete fungi.</title>
        <authorList>
            <consortium name="DOE Joint Genome Institute"/>
            <person name="Zeiner C.A."/>
            <person name="Purvine S.O."/>
            <person name="Zink E.M."/>
            <person name="Wu S."/>
            <person name="Pasa-Tolic L."/>
            <person name="Chaput D.L."/>
            <person name="Haridas S."/>
            <person name="Grigoriev I.V."/>
            <person name="Santelli C.M."/>
            <person name="Hansel C.M."/>
        </authorList>
    </citation>
    <scope>NUCLEOTIDE SEQUENCE [LARGE SCALE GENOMIC DNA]</scope>
    <source>
        <strain evidence="6 7">AP3s5-JAC2a</strain>
    </source>
</reference>
<dbReference type="EMBL" id="KV441553">
    <property type="protein sequence ID" value="OAG05051.1"/>
    <property type="molecule type" value="Genomic_DNA"/>
</dbReference>
<dbReference type="PANTHER" id="PTHR42800">
    <property type="entry name" value="EXOINULINASE INUD (AFU_ORTHOLOGUE AFUA_5G00480)"/>
    <property type="match status" value="1"/>
</dbReference>
<dbReference type="Pfam" id="PF00251">
    <property type="entry name" value="Glyco_hydro_32N"/>
    <property type="match status" value="1"/>
</dbReference>
<gene>
    <name evidence="6" type="ORF">CC84DRAFT_1206558</name>
</gene>
<dbReference type="Gene3D" id="2.60.120.560">
    <property type="entry name" value="Exo-inulinase, domain 1"/>
    <property type="match status" value="1"/>
</dbReference>
<evidence type="ECO:0000313" key="6">
    <source>
        <dbReference type="EMBL" id="OAG05051.1"/>
    </source>
</evidence>